<dbReference type="Proteomes" id="UP000440578">
    <property type="component" value="Unassembled WGS sequence"/>
</dbReference>
<dbReference type="AlphaFoldDB" id="A0A6A4W4D6"/>
<dbReference type="PANTHER" id="PTHR19963:SF30">
    <property type="entry name" value="ENDONUCLEASE_EXONUCLEASE_PHOSPHATASE DOMAIN-CONTAINING PROTEIN"/>
    <property type="match status" value="1"/>
</dbReference>
<protein>
    <recommendedName>
        <fullName evidence="4">Retrotransposon gag domain-containing protein</fullName>
    </recommendedName>
</protein>
<feature type="region of interest" description="Disordered" evidence="1">
    <location>
        <begin position="169"/>
        <end position="248"/>
    </location>
</feature>
<dbReference type="PANTHER" id="PTHR19963">
    <property type="entry name" value="CCHC-TYPE DOMAIN-CONTAINING PROTEIN"/>
    <property type="match status" value="1"/>
</dbReference>
<dbReference type="EMBL" id="VIIS01001018">
    <property type="protein sequence ID" value="KAF0302747.1"/>
    <property type="molecule type" value="Genomic_DNA"/>
</dbReference>
<evidence type="ECO:0000256" key="1">
    <source>
        <dbReference type="SAM" id="MobiDB-lite"/>
    </source>
</evidence>
<organism evidence="2 3">
    <name type="scientific">Amphibalanus amphitrite</name>
    <name type="common">Striped barnacle</name>
    <name type="synonym">Balanus amphitrite</name>
    <dbReference type="NCBI Taxonomy" id="1232801"/>
    <lineage>
        <taxon>Eukaryota</taxon>
        <taxon>Metazoa</taxon>
        <taxon>Ecdysozoa</taxon>
        <taxon>Arthropoda</taxon>
        <taxon>Crustacea</taxon>
        <taxon>Multicrustacea</taxon>
        <taxon>Cirripedia</taxon>
        <taxon>Thoracica</taxon>
        <taxon>Thoracicalcarea</taxon>
        <taxon>Balanomorpha</taxon>
        <taxon>Balanoidea</taxon>
        <taxon>Balanidae</taxon>
        <taxon>Amphibalaninae</taxon>
        <taxon>Amphibalanus</taxon>
    </lineage>
</organism>
<feature type="compositionally biased region" description="Polar residues" evidence="1">
    <location>
        <begin position="228"/>
        <end position="248"/>
    </location>
</feature>
<proteinExistence type="predicted"/>
<comment type="caution">
    <text evidence="2">The sequence shown here is derived from an EMBL/GenBank/DDBJ whole genome shotgun (WGS) entry which is preliminary data.</text>
</comment>
<name>A0A6A4W4D6_AMPAM</name>
<evidence type="ECO:0000313" key="3">
    <source>
        <dbReference type="Proteomes" id="UP000440578"/>
    </source>
</evidence>
<feature type="compositionally biased region" description="Basic and acidic residues" evidence="1">
    <location>
        <begin position="279"/>
        <end position="290"/>
    </location>
</feature>
<keyword evidence="3" id="KW-1185">Reference proteome</keyword>
<gene>
    <name evidence="2" type="ORF">FJT64_025175</name>
</gene>
<accession>A0A6A4W4D6</accession>
<evidence type="ECO:0000313" key="2">
    <source>
        <dbReference type="EMBL" id="KAF0302747.1"/>
    </source>
</evidence>
<evidence type="ECO:0008006" key="4">
    <source>
        <dbReference type="Google" id="ProtNLM"/>
    </source>
</evidence>
<reference evidence="2 3" key="1">
    <citation type="submission" date="2019-07" db="EMBL/GenBank/DDBJ databases">
        <title>Draft genome assembly of a fouling barnacle, Amphibalanus amphitrite (Darwin, 1854): The first reference genome for Thecostraca.</title>
        <authorList>
            <person name="Kim W."/>
        </authorList>
    </citation>
    <scope>NUCLEOTIDE SEQUENCE [LARGE SCALE GENOMIC DNA]</scope>
    <source>
        <strain evidence="2">SNU_AA5</strain>
        <tissue evidence="2">Soma without cirri and trophi</tissue>
    </source>
</reference>
<feature type="region of interest" description="Disordered" evidence="1">
    <location>
        <begin position="260"/>
        <end position="294"/>
    </location>
</feature>
<sequence length="375" mass="40158">MEREFLLLTNFENFTGENKQAWGQWYRRFRAKTAAFSEEKRLQGLLSLLQGGALDYFASLSEDVQGNLQQTVAALEARFGTAKNAMQAQAELASIRQQPGEATRDFADRVRQAGREAYPGAAAGDPSVEATIVSRFVCGLRDEQLRMRVLTKDPASLMEAMDVAAKSAGFNRQRHGSTQATPCGIPVEPHGSGTSRCGGGQPSSGYVEVMVTSNEPEPESAGRCEGGSPSSGNAGQTDRLTVQASSEVDSASEALLVAGRGAQASSRPGADGDAGDTSSVERGDMRRAQDESPPLNYARRCFSHQTSPDSLMLGEWGKVLGPGAHQVQVVDDLVGITTANQDTNITLLRGHEARTSPELWKALVDKRQGDPEARN</sequence>